<dbReference type="AlphaFoldDB" id="A0A1I0J3B0"/>
<gene>
    <name evidence="1" type="ORF">SAMN05216313_12575</name>
</gene>
<evidence type="ECO:0000313" key="2">
    <source>
        <dbReference type="Proteomes" id="UP000198508"/>
    </source>
</evidence>
<proteinExistence type="predicted"/>
<accession>A0A1I0J3B0</accession>
<dbReference type="EMBL" id="FOIM01000025">
    <property type="protein sequence ID" value="SEU03478.1"/>
    <property type="molecule type" value="Genomic_DNA"/>
</dbReference>
<sequence length="150" mass="16769">MKRAKRVLIVLTVLALCALFGFRRDIGAGVNDRYKEALWERYFGAGQMDGLEVLESSDFCGIEESSGEFVVWVGVVIRSGFSQGELEAMLEQRYGETVDVRCIPYDAAFANSHGFTGIQKETAGLESTKGYYFIGITFEPKTKIDKRNKT</sequence>
<evidence type="ECO:0000313" key="1">
    <source>
        <dbReference type="EMBL" id="SEU03478.1"/>
    </source>
</evidence>
<reference evidence="2" key="1">
    <citation type="submission" date="2016-10" db="EMBL/GenBank/DDBJ databases">
        <authorList>
            <person name="Varghese N."/>
            <person name="Submissions S."/>
        </authorList>
    </citation>
    <scope>NUCLEOTIDE SEQUENCE [LARGE SCALE GENOMIC DNA]</scope>
    <source>
        <strain evidence="2">NLAE-zl-G277</strain>
    </source>
</reference>
<protein>
    <submittedName>
        <fullName evidence="1">Uncharacterized protein</fullName>
    </submittedName>
</protein>
<organism evidence="1 2">
    <name type="scientific">Enterocloster lavalensis</name>
    <dbReference type="NCBI Taxonomy" id="460384"/>
    <lineage>
        <taxon>Bacteria</taxon>
        <taxon>Bacillati</taxon>
        <taxon>Bacillota</taxon>
        <taxon>Clostridia</taxon>
        <taxon>Lachnospirales</taxon>
        <taxon>Lachnospiraceae</taxon>
        <taxon>Enterocloster</taxon>
    </lineage>
</organism>
<dbReference type="GeneID" id="93277558"/>
<name>A0A1I0J3B0_9FIRM</name>
<dbReference type="Proteomes" id="UP000198508">
    <property type="component" value="Unassembled WGS sequence"/>
</dbReference>
<dbReference type="STRING" id="460384.SAMN05216313_12575"/>
<keyword evidence="2" id="KW-1185">Reference proteome</keyword>
<dbReference type="RefSeq" id="WP_092368161.1">
    <property type="nucleotide sequence ID" value="NZ_FOIM01000025.1"/>
</dbReference>